<sequence length="150" mass="16668">MTYLCSTWQVTCEAPACTKQGYFLATSYYELITGTCNHGYKQGCVLLFAMNNIQLCIDVEGQASQNYGIETFPEENKMWIAFEAGRHFKVVIHEILHHDPSLALDRLVADEIAPQLVQSLRGTKLEAPVDASESEEHNDAINSAGGEKVQ</sequence>
<organism evidence="2 3">
    <name type="scientific">Rhizopogon vinicolor AM-OR11-026</name>
    <dbReference type="NCBI Taxonomy" id="1314800"/>
    <lineage>
        <taxon>Eukaryota</taxon>
        <taxon>Fungi</taxon>
        <taxon>Dikarya</taxon>
        <taxon>Basidiomycota</taxon>
        <taxon>Agaricomycotina</taxon>
        <taxon>Agaricomycetes</taxon>
        <taxon>Agaricomycetidae</taxon>
        <taxon>Boletales</taxon>
        <taxon>Suillineae</taxon>
        <taxon>Rhizopogonaceae</taxon>
        <taxon>Rhizopogon</taxon>
    </lineage>
</organism>
<reference evidence="2 3" key="1">
    <citation type="submission" date="2016-06" db="EMBL/GenBank/DDBJ databases">
        <title>Comparative genomics of the ectomycorrhizal sister species Rhizopogon vinicolor and Rhizopogon vesiculosus (Basidiomycota: Boletales) reveals a divergence of the mating type B locus.</title>
        <authorList>
            <consortium name="DOE Joint Genome Institute"/>
            <person name="Mujic A.B."/>
            <person name="Kuo A."/>
            <person name="Tritt A."/>
            <person name="Lipzen A."/>
            <person name="Chen C."/>
            <person name="Johnson J."/>
            <person name="Sharma A."/>
            <person name="Barry K."/>
            <person name="Grigoriev I.V."/>
            <person name="Spatafora J.W."/>
        </authorList>
    </citation>
    <scope>NUCLEOTIDE SEQUENCE [LARGE SCALE GENOMIC DNA]</scope>
    <source>
        <strain evidence="2 3">AM-OR11-026</strain>
    </source>
</reference>
<dbReference type="AlphaFoldDB" id="A0A1B7N9H3"/>
<name>A0A1B7N9H3_9AGAM</name>
<evidence type="ECO:0000313" key="2">
    <source>
        <dbReference type="EMBL" id="OAX41474.1"/>
    </source>
</evidence>
<proteinExistence type="predicted"/>
<dbReference type="InParanoid" id="A0A1B7N9H3"/>
<feature type="region of interest" description="Disordered" evidence="1">
    <location>
        <begin position="127"/>
        <end position="150"/>
    </location>
</feature>
<dbReference type="EMBL" id="KV448179">
    <property type="protein sequence ID" value="OAX41474.1"/>
    <property type="molecule type" value="Genomic_DNA"/>
</dbReference>
<dbReference type="OrthoDB" id="10529549at2759"/>
<accession>A0A1B7N9H3</accession>
<evidence type="ECO:0000313" key="3">
    <source>
        <dbReference type="Proteomes" id="UP000092154"/>
    </source>
</evidence>
<protein>
    <submittedName>
        <fullName evidence="2">Uncharacterized protein</fullName>
    </submittedName>
</protein>
<gene>
    <name evidence="2" type="ORF">K503DRAFT_780610</name>
</gene>
<dbReference type="Proteomes" id="UP000092154">
    <property type="component" value="Unassembled WGS sequence"/>
</dbReference>
<keyword evidence="3" id="KW-1185">Reference proteome</keyword>
<evidence type="ECO:0000256" key="1">
    <source>
        <dbReference type="SAM" id="MobiDB-lite"/>
    </source>
</evidence>